<dbReference type="Proteomes" id="UP000257479">
    <property type="component" value="Unassembled WGS sequence"/>
</dbReference>
<dbReference type="OrthoDB" id="3388207at2"/>
<dbReference type="Proteomes" id="UP000033451">
    <property type="component" value="Unassembled WGS sequence"/>
</dbReference>
<evidence type="ECO:0000256" key="2">
    <source>
        <dbReference type="ARBA" id="ARBA00023015"/>
    </source>
</evidence>
<organism evidence="8 9">
    <name type="scientific">Microbacterium ginsengisoli</name>
    <dbReference type="NCBI Taxonomy" id="400772"/>
    <lineage>
        <taxon>Bacteria</taxon>
        <taxon>Bacillati</taxon>
        <taxon>Actinomycetota</taxon>
        <taxon>Actinomycetes</taxon>
        <taxon>Micrococcales</taxon>
        <taxon>Microbacteriaceae</taxon>
        <taxon>Microbacterium</taxon>
    </lineage>
</organism>
<dbReference type="GO" id="GO:0032993">
    <property type="term" value="C:protein-DNA complex"/>
    <property type="evidence" value="ECO:0007669"/>
    <property type="project" value="TreeGrafter"/>
</dbReference>
<keyword evidence="4" id="KW-0804">Transcription</keyword>
<evidence type="ECO:0000313" key="8">
    <source>
        <dbReference type="EMBL" id="KJL36710.1"/>
    </source>
</evidence>
<gene>
    <name evidence="8" type="primary">hcaR</name>
    <name evidence="7" type="ORF">DCP95_06290</name>
    <name evidence="8" type="ORF">RR49_01461</name>
</gene>
<dbReference type="GO" id="GO:0003700">
    <property type="term" value="F:DNA-binding transcription factor activity"/>
    <property type="evidence" value="ECO:0007669"/>
    <property type="project" value="TreeGrafter"/>
</dbReference>
<feature type="compositionally biased region" description="Pro residues" evidence="5">
    <location>
        <begin position="47"/>
        <end position="57"/>
    </location>
</feature>
<dbReference type="SUPFAM" id="SSF53850">
    <property type="entry name" value="Periplasmic binding protein-like II"/>
    <property type="match status" value="1"/>
</dbReference>
<reference evidence="7 10" key="2">
    <citation type="journal article" date="2018" name="Nat. Biotechnol.">
        <title>A standardized bacterial taxonomy based on genome phylogeny substantially revises the tree of life.</title>
        <authorList>
            <person name="Parks D.H."/>
            <person name="Chuvochina M."/>
            <person name="Waite D.W."/>
            <person name="Rinke C."/>
            <person name="Skarshewski A."/>
            <person name="Chaumeil P.A."/>
            <person name="Hugenholtz P."/>
        </authorList>
    </citation>
    <scope>NUCLEOTIDE SEQUENCE [LARGE SCALE GENOMIC DNA]</scope>
    <source>
        <strain evidence="7">UBA9152</strain>
    </source>
</reference>
<evidence type="ECO:0000313" key="7">
    <source>
        <dbReference type="EMBL" id="HAN24169.1"/>
    </source>
</evidence>
<comment type="caution">
    <text evidence="8">The sequence shown here is derived from an EMBL/GenBank/DDBJ whole genome shotgun (WGS) entry which is preliminary data.</text>
</comment>
<dbReference type="Pfam" id="PF03466">
    <property type="entry name" value="LysR_substrate"/>
    <property type="match status" value="1"/>
</dbReference>
<evidence type="ECO:0000313" key="9">
    <source>
        <dbReference type="Proteomes" id="UP000033451"/>
    </source>
</evidence>
<dbReference type="EMBL" id="JYIY01000072">
    <property type="protein sequence ID" value="KJL36710.1"/>
    <property type="molecule type" value="Genomic_DNA"/>
</dbReference>
<dbReference type="STRING" id="400772.RR49_01461"/>
<evidence type="ECO:0000259" key="6">
    <source>
        <dbReference type="Pfam" id="PF03466"/>
    </source>
</evidence>
<keyword evidence="9" id="KW-1185">Reference proteome</keyword>
<dbReference type="PATRIC" id="fig|400772.4.peg.1484"/>
<evidence type="ECO:0000256" key="3">
    <source>
        <dbReference type="ARBA" id="ARBA00023125"/>
    </source>
</evidence>
<feature type="compositionally biased region" description="Basic and acidic residues" evidence="5">
    <location>
        <begin position="1"/>
        <end position="10"/>
    </location>
</feature>
<comment type="similarity">
    <text evidence="1">Belongs to the LysR transcriptional regulatory family.</text>
</comment>
<dbReference type="AlphaFoldDB" id="A0A0F0LWP7"/>
<sequence>MSPRTPDRRPSGAGAGGRGAGKKSGAKGGRSTQKAPRQTAARRPAPTAEPPAAPAPPFRLGAVPGATPGIWIERWRDRHPDTPLELVQLDVARQQTALAAGDVDAVIARLPVDRERWHAIALYDEVPVVVMTADASLSVAERLAASDLAGEVLIVPADDVLGLAATAAAWPVERPRFAPPASTEEAIATVAAGVGISVVPMSLARLHHRKDITFRELDGGPLAPVGLVWPREDAHPLIDAFVGIVRGRTARSSR</sequence>
<evidence type="ECO:0000256" key="4">
    <source>
        <dbReference type="ARBA" id="ARBA00023163"/>
    </source>
</evidence>
<evidence type="ECO:0000256" key="1">
    <source>
        <dbReference type="ARBA" id="ARBA00009437"/>
    </source>
</evidence>
<dbReference type="CDD" id="cd08414">
    <property type="entry name" value="PBP2_LTTR_aromatics_like"/>
    <property type="match status" value="1"/>
</dbReference>
<evidence type="ECO:0000313" key="10">
    <source>
        <dbReference type="Proteomes" id="UP000257479"/>
    </source>
</evidence>
<proteinExistence type="inferred from homology"/>
<dbReference type="EMBL" id="DMNG01000107">
    <property type="protein sequence ID" value="HAN24169.1"/>
    <property type="molecule type" value="Genomic_DNA"/>
</dbReference>
<feature type="region of interest" description="Disordered" evidence="5">
    <location>
        <begin position="1"/>
        <end position="61"/>
    </location>
</feature>
<dbReference type="PANTHER" id="PTHR30346:SF0">
    <property type="entry name" value="HCA OPERON TRANSCRIPTIONAL ACTIVATOR HCAR"/>
    <property type="match status" value="1"/>
</dbReference>
<keyword evidence="2" id="KW-0805">Transcription regulation</keyword>
<name>A0A0F0LWP7_9MICO</name>
<dbReference type="InterPro" id="IPR005119">
    <property type="entry name" value="LysR_subst-bd"/>
</dbReference>
<feature type="compositionally biased region" description="Low complexity" evidence="5">
    <location>
        <begin position="29"/>
        <end position="46"/>
    </location>
</feature>
<dbReference type="GO" id="GO:0003677">
    <property type="term" value="F:DNA binding"/>
    <property type="evidence" value="ECO:0007669"/>
    <property type="project" value="UniProtKB-KW"/>
</dbReference>
<keyword evidence="3" id="KW-0238">DNA-binding</keyword>
<reference evidence="8 9" key="1">
    <citation type="submission" date="2015-02" db="EMBL/GenBank/DDBJ databases">
        <title>Draft genome sequences of ten Microbacterium spp. with emphasis on heavy metal contaminated environments.</title>
        <authorList>
            <person name="Corretto E."/>
        </authorList>
    </citation>
    <scope>NUCLEOTIDE SEQUENCE [LARGE SCALE GENOMIC DNA]</scope>
    <source>
        <strain evidence="8 9">DSM 18659</strain>
    </source>
</reference>
<dbReference type="Gene3D" id="3.40.190.10">
    <property type="entry name" value="Periplasmic binding protein-like II"/>
    <property type="match status" value="2"/>
</dbReference>
<dbReference type="RefSeq" id="WP_045247404.1">
    <property type="nucleotide sequence ID" value="NZ_JYIY01000072.1"/>
</dbReference>
<dbReference type="PANTHER" id="PTHR30346">
    <property type="entry name" value="TRANSCRIPTIONAL DUAL REGULATOR HCAR-RELATED"/>
    <property type="match status" value="1"/>
</dbReference>
<protein>
    <submittedName>
        <fullName evidence="8">Hca operon transcriptional activator</fullName>
    </submittedName>
    <submittedName>
        <fullName evidence="7">Transcriptional regulator</fullName>
    </submittedName>
</protein>
<accession>A0A0F0LWP7</accession>
<feature type="domain" description="LysR substrate-binding" evidence="6">
    <location>
        <begin position="54"/>
        <end position="248"/>
    </location>
</feature>
<evidence type="ECO:0000256" key="5">
    <source>
        <dbReference type="SAM" id="MobiDB-lite"/>
    </source>
</evidence>